<dbReference type="InterPro" id="IPR004331">
    <property type="entry name" value="SPX_dom"/>
</dbReference>
<dbReference type="Proteomes" id="UP001628179">
    <property type="component" value="Unassembled WGS sequence"/>
</dbReference>
<evidence type="ECO:0000256" key="2">
    <source>
        <dbReference type="ARBA" id="ARBA00009665"/>
    </source>
</evidence>
<keyword evidence="4 7" id="KW-1133">Transmembrane helix</keyword>
<feature type="compositionally biased region" description="Polar residues" evidence="6">
    <location>
        <begin position="91"/>
        <end position="110"/>
    </location>
</feature>
<feature type="transmembrane region" description="Helical" evidence="7">
    <location>
        <begin position="520"/>
        <end position="540"/>
    </location>
</feature>
<evidence type="ECO:0000259" key="8">
    <source>
        <dbReference type="PROSITE" id="PS51380"/>
    </source>
</evidence>
<name>A0ABQ0GLB0_9PEZI</name>
<comment type="subcellular location">
    <subcellularLocation>
        <location evidence="1">Membrane</location>
        <topology evidence="1">Multi-pass membrane protein</topology>
    </subcellularLocation>
</comment>
<feature type="region of interest" description="Disordered" evidence="6">
    <location>
        <begin position="38"/>
        <end position="110"/>
    </location>
</feature>
<dbReference type="PANTHER" id="PTHR10783">
    <property type="entry name" value="XENOTROPIC AND POLYTROPIC RETROVIRUS RECEPTOR 1-RELATED"/>
    <property type="match status" value="1"/>
</dbReference>
<dbReference type="GeneID" id="98179505"/>
<feature type="transmembrane region" description="Helical" evidence="7">
    <location>
        <begin position="552"/>
        <end position="574"/>
    </location>
</feature>
<evidence type="ECO:0000256" key="1">
    <source>
        <dbReference type="ARBA" id="ARBA00004141"/>
    </source>
</evidence>
<organism evidence="10 11">
    <name type="scientific">Madurella fahalii</name>
    <dbReference type="NCBI Taxonomy" id="1157608"/>
    <lineage>
        <taxon>Eukaryota</taxon>
        <taxon>Fungi</taxon>
        <taxon>Dikarya</taxon>
        <taxon>Ascomycota</taxon>
        <taxon>Pezizomycotina</taxon>
        <taxon>Sordariomycetes</taxon>
        <taxon>Sordariomycetidae</taxon>
        <taxon>Sordariales</taxon>
        <taxon>Sordariales incertae sedis</taxon>
        <taxon>Madurella</taxon>
    </lineage>
</organism>
<feature type="transmembrane region" description="Helical" evidence="7">
    <location>
        <begin position="480"/>
        <end position="499"/>
    </location>
</feature>
<keyword evidence="3 7" id="KW-0812">Transmembrane</keyword>
<evidence type="ECO:0000256" key="3">
    <source>
        <dbReference type="ARBA" id="ARBA00022692"/>
    </source>
</evidence>
<accession>A0ABQ0GLB0</accession>
<feature type="transmembrane region" description="Helical" evidence="7">
    <location>
        <begin position="439"/>
        <end position="460"/>
    </location>
</feature>
<evidence type="ECO:0000256" key="7">
    <source>
        <dbReference type="SAM" id="Phobius"/>
    </source>
</evidence>
<dbReference type="InterPro" id="IPR004342">
    <property type="entry name" value="EXS_C"/>
</dbReference>
<dbReference type="CDD" id="cd14475">
    <property type="entry name" value="SPX_SYG1_like"/>
    <property type="match status" value="1"/>
</dbReference>
<evidence type="ECO:0000313" key="11">
    <source>
        <dbReference type="Proteomes" id="UP001628179"/>
    </source>
</evidence>
<evidence type="ECO:0000256" key="4">
    <source>
        <dbReference type="ARBA" id="ARBA00022989"/>
    </source>
</evidence>
<dbReference type="RefSeq" id="XP_070920283.1">
    <property type="nucleotide sequence ID" value="XM_071064182.1"/>
</dbReference>
<feature type="transmembrane region" description="Helical" evidence="7">
    <location>
        <begin position="744"/>
        <end position="766"/>
    </location>
</feature>
<comment type="similarity">
    <text evidence="2">Belongs to the SYG1 (TC 2.A.94) family.</text>
</comment>
<dbReference type="PROSITE" id="PS51380">
    <property type="entry name" value="EXS"/>
    <property type="match status" value="1"/>
</dbReference>
<feature type="domain" description="EXS" evidence="8">
    <location>
        <begin position="634"/>
        <end position="825"/>
    </location>
</feature>
<dbReference type="Pfam" id="PF03124">
    <property type="entry name" value="EXS"/>
    <property type="match status" value="1"/>
</dbReference>
<dbReference type="PROSITE" id="PS51382">
    <property type="entry name" value="SPX"/>
    <property type="match status" value="1"/>
</dbReference>
<keyword evidence="5 7" id="KW-0472">Membrane</keyword>
<feature type="domain" description="SPX" evidence="9">
    <location>
        <begin position="1"/>
        <end position="379"/>
    </location>
</feature>
<proteinExistence type="inferred from homology"/>
<evidence type="ECO:0000256" key="6">
    <source>
        <dbReference type="SAM" id="MobiDB-lite"/>
    </source>
</evidence>
<keyword evidence="10" id="KW-0675">Receptor</keyword>
<reference evidence="10 11" key="1">
    <citation type="submission" date="2024-09" db="EMBL/GenBank/DDBJ databases">
        <title>Itraconazole resistance in Madurella fahalii resulting from another homologue of gene encoding cytochrome P450 14-alpha sterol demethylase (CYP51).</title>
        <authorList>
            <person name="Yoshioka I."/>
            <person name="Fahal A.H."/>
            <person name="Kaneko S."/>
            <person name="Yaguchi T."/>
        </authorList>
    </citation>
    <scope>NUCLEOTIDE SEQUENCE [LARGE SCALE GENOMIC DNA]</scope>
    <source>
        <strain evidence="10 11">IFM 68171</strain>
    </source>
</reference>
<dbReference type="PANTHER" id="PTHR10783:SF103">
    <property type="entry name" value="SOLUTE CARRIER FAMILY 53 MEMBER 1"/>
    <property type="match status" value="1"/>
</dbReference>
<comment type="caution">
    <text evidence="10">The sequence shown here is derived from an EMBL/GenBank/DDBJ whole genome shotgun (WGS) entry which is preliminary data.</text>
</comment>
<protein>
    <submittedName>
        <fullName evidence="10">Xenotropic and polytropic retrovirus receptor 1</fullName>
    </submittedName>
</protein>
<evidence type="ECO:0000256" key="5">
    <source>
        <dbReference type="ARBA" id="ARBA00023136"/>
    </source>
</evidence>
<evidence type="ECO:0000259" key="9">
    <source>
        <dbReference type="PROSITE" id="PS51382"/>
    </source>
</evidence>
<dbReference type="Pfam" id="PF03105">
    <property type="entry name" value="SPX"/>
    <property type="match status" value="1"/>
</dbReference>
<sequence>MRFGEELISERVPEWASKYLDYKTGKKYIHAVAEAIHKADSGHVPPPQQVPSRPDSRESNEHVASPTDFEAGEGLNPRYGPYVPIRDDESYSNPNSRPGSRVPSSGTGRLSNVALPRLDVAGLGVNRYQEQPRERVEVVMGGDMEQHPQRHASSAPRRMMTRRQRAFTAIASSYPFTAVRSKFFDSANQPLNPTDLVEKAKNDFFQFMMGELDKVEEFYRTKEQEAGKRLQLLREQLYEMRNRRGDDAFRSDIRRKGSGDPASQGLLGRVRESVIELTSFNKSSTKLSPGVRDRPPLPPTPILTALPSQSRRDFVPKQVIDEDVSYPEAKRRLKVALHEFYRTLNLIQSYAALNRTAFQKLNKKYDKNARVSEKQEFVRHFVDKASFVKSRVIEEHMQTTEDLFARYFERGDTKAAITKLRSRTALRDTETMSNFSNGLLVGFGFVLSVQGLISAVRFLFDEDVDDDKQKVVSSHLQIYAGYFLMLVMGWLFVLICRLWSKHKVNYKFVFEFDPRHSLDWRKLAQFPSLFTLMFGVIFWLNFSAEFGGEVMFLYYPVVLLGATLLVLFLPLPVFHHQSRLWFATAHWRLLMAPFYSVEFRDVFLGDIYSSLRYTFANAELFFCVYVEGWDEPERCGSSRSRLMAFLGALPYIWRAIQCLRRYYDTRNVFPHLANWLKYMVAIGAVVALSEYRIKGGEMTLSFFISLSTLSTIYSSYWDIYMDFRLAQKGAPNYLRDILAYNATWWYYAAMIADPVLRMTWVFFVIFNRNIQHSTIVSFVVALVELFRRALWVIFRVENEHCVNIAQNKASRDIPLPYMIEVQQVD</sequence>
<gene>
    <name evidence="10" type="primary">SYG1_2</name>
    <name evidence="10" type="ORF">MFIFM68171_08763</name>
</gene>
<keyword evidence="11" id="KW-1185">Reference proteome</keyword>
<feature type="transmembrane region" description="Helical" evidence="7">
    <location>
        <begin position="700"/>
        <end position="717"/>
    </location>
</feature>
<feature type="region of interest" description="Disordered" evidence="6">
    <location>
        <begin position="285"/>
        <end position="305"/>
    </location>
</feature>
<dbReference type="EMBL" id="BAAFSV010000005">
    <property type="protein sequence ID" value="GAB1318553.1"/>
    <property type="molecule type" value="Genomic_DNA"/>
</dbReference>
<evidence type="ECO:0000313" key="10">
    <source>
        <dbReference type="EMBL" id="GAB1318553.1"/>
    </source>
</evidence>